<feature type="non-terminal residue" evidence="12">
    <location>
        <position position="1"/>
    </location>
</feature>
<dbReference type="OMA" id="CVTRFIQ"/>
<keyword evidence="2" id="KW-0863">Zinc-finger</keyword>
<evidence type="ECO:0000256" key="6">
    <source>
        <dbReference type="ARBA" id="ARBA00023163"/>
    </source>
</evidence>
<dbReference type="AlphaFoldDB" id="A0AA38FGY6"/>
<feature type="region of interest" description="Disordered" evidence="8">
    <location>
        <begin position="336"/>
        <end position="390"/>
    </location>
</feature>
<protein>
    <submittedName>
        <fullName evidence="12">Uncharacterized protein</fullName>
    </submittedName>
</protein>
<keyword evidence="7" id="KW-0539">Nucleus</keyword>
<feature type="compositionally biased region" description="Basic and acidic residues" evidence="8">
    <location>
        <begin position="366"/>
        <end position="377"/>
    </location>
</feature>
<gene>
    <name evidence="12" type="ORF">KI387_013946</name>
</gene>
<dbReference type="GO" id="GO:0008270">
    <property type="term" value="F:zinc ion binding"/>
    <property type="evidence" value="ECO:0007669"/>
    <property type="project" value="UniProtKB-KW"/>
</dbReference>
<dbReference type="GO" id="GO:0003677">
    <property type="term" value="F:DNA binding"/>
    <property type="evidence" value="ECO:0007669"/>
    <property type="project" value="UniProtKB-KW"/>
</dbReference>
<dbReference type="PROSITE" id="PS51293">
    <property type="entry name" value="SANT"/>
    <property type="match status" value="1"/>
</dbReference>
<evidence type="ECO:0000256" key="3">
    <source>
        <dbReference type="ARBA" id="ARBA00022833"/>
    </source>
</evidence>
<evidence type="ECO:0000256" key="4">
    <source>
        <dbReference type="ARBA" id="ARBA00023015"/>
    </source>
</evidence>
<feature type="domain" description="SANT" evidence="11">
    <location>
        <begin position="286"/>
        <end position="333"/>
    </location>
</feature>
<feature type="compositionally biased region" description="Acidic residues" evidence="8">
    <location>
        <begin position="378"/>
        <end position="387"/>
    </location>
</feature>
<dbReference type="PROSITE" id="PS50884">
    <property type="entry name" value="ZF_DOF_2"/>
    <property type="match status" value="1"/>
</dbReference>
<evidence type="ECO:0000256" key="5">
    <source>
        <dbReference type="ARBA" id="ARBA00023125"/>
    </source>
</evidence>
<keyword evidence="4" id="KW-0805">Transcription regulation</keyword>
<feature type="region of interest" description="Disordered" evidence="8">
    <location>
        <begin position="104"/>
        <end position="169"/>
    </location>
</feature>
<dbReference type="EMBL" id="JAHRHJ020000009">
    <property type="protein sequence ID" value="KAH9302363.1"/>
    <property type="molecule type" value="Genomic_DNA"/>
</dbReference>
<feature type="compositionally biased region" description="Polar residues" evidence="8">
    <location>
        <begin position="348"/>
        <end position="357"/>
    </location>
</feature>
<evidence type="ECO:0000256" key="1">
    <source>
        <dbReference type="ARBA" id="ARBA00022723"/>
    </source>
</evidence>
<proteinExistence type="predicted"/>
<keyword evidence="1" id="KW-0479">Metal-binding</keyword>
<dbReference type="InterPro" id="IPR001005">
    <property type="entry name" value="SANT/Myb"/>
</dbReference>
<keyword evidence="13" id="KW-1185">Reference proteome</keyword>
<dbReference type="Pfam" id="PF16495">
    <property type="entry name" value="SWIRM-assoc_1"/>
    <property type="match status" value="1"/>
</dbReference>
<keyword evidence="6" id="KW-0804">Transcription</keyword>
<dbReference type="InterPro" id="IPR045174">
    <property type="entry name" value="Dof"/>
</dbReference>
<dbReference type="PANTHER" id="PTHR31089">
    <property type="entry name" value="CYCLIC DOF FACTOR 2"/>
    <property type="match status" value="1"/>
</dbReference>
<evidence type="ECO:0000259" key="11">
    <source>
        <dbReference type="PROSITE" id="PS51293"/>
    </source>
</evidence>
<sequence>GYFFEAGSNNIQKERIIVIAILIVVARVRGLCQGKGLVPPCDRGPIAASVSSTVSNGKGSPAVDGKDVTVKDKKLEWPRVVLCNLCRAECTKFRFDCLKDIKPKSEDEGLPEEPGSNSGINGRSAESSKPSKQEPEEETTQKATEEDPKYEKNEEEVEPNGDNDKTPKKPEKLLRCPRCDSLGTKFCYYNNYNVNQPRYFCRNCQRYWTAGGTMRNVPVGAGRRKNKHPDSYDWSEMKSDDGAYCQADFVLCPKCYTNGNYGPGLSSDDFKRVEVKEEANQYRGVEWTDQETLLLLEAIMLYNDDWKHVAQHVGTKNEADCVTRFIQLPFGEQYMGNDDKEYSDRRPSNVNVESTASKHLFSPKDSSMREHKDYANDEDKDSADDDILGPPLKRRHLTPFADASNPIMAQVAFLSTMAGSHVAEAAANAAVAALCEDDFSVSQITSTQPSKISNRKNSIAASMLGGLEKDFQLEDVRKELHEGTNEITKDGEPQSFGKELSPQMEGKAVAAISLESAAVRAKILLDQEEQDTEHLFSSIIDTEMKQLQEKIQHFDELEIIMEKDHSQVEQINDHLFADRLRFLRQTIGLRLSGSQGKKSDGT</sequence>
<dbReference type="Gene3D" id="1.10.10.60">
    <property type="entry name" value="Homeodomain-like"/>
    <property type="match status" value="1"/>
</dbReference>
<dbReference type="SUPFAM" id="SSF46689">
    <property type="entry name" value="Homeodomain-like"/>
    <property type="match status" value="1"/>
</dbReference>
<feature type="domain" description="Myb-like" evidence="9">
    <location>
        <begin position="287"/>
        <end position="329"/>
    </location>
</feature>
<organism evidence="12 13">
    <name type="scientific">Taxus chinensis</name>
    <name type="common">Chinese yew</name>
    <name type="synonym">Taxus wallichiana var. chinensis</name>
    <dbReference type="NCBI Taxonomy" id="29808"/>
    <lineage>
        <taxon>Eukaryota</taxon>
        <taxon>Viridiplantae</taxon>
        <taxon>Streptophyta</taxon>
        <taxon>Embryophyta</taxon>
        <taxon>Tracheophyta</taxon>
        <taxon>Spermatophyta</taxon>
        <taxon>Pinopsida</taxon>
        <taxon>Pinidae</taxon>
        <taxon>Conifers II</taxon>
        <taxon>Cupressales</taxon>
        <taxon>Taxaceae</taxon>
        <taxon>Taxus</taxon>
    </lineage>
</organism>
<feature type="domain" description="Dof-type" evidence="10">
    <location>
        <begin position="174"/>
        <end position="228"/>
    </location>
</feature>
<evidence type="ECO:0000313" key="12">
    <source>
        <dbReference type="EMBL" id="KAH9302363.1"/>
    </source>
</evidence>
<dbReference type="PROSITE" id="PS50090">
    <property type="entry name" value="MYB_LIKE"/>
    <property type="match status" value="1"/>
</dbReference>
<evidence type="ECO:0000313" key="13">
    <source>
        <dbReference type="Proteomes" id="UP000824469"/>
    </source>
</evidence>
<evidence type="ECO:0000256" key="7">
    <source>
        <dbReference type="ARBA" id="ARBA00023242"/>
    </source>
</evidence>
<dbReference type="Pfam" id="PF00249">
    <property type="entry name" value="Myb_DNA-binding"/>
    <property type="match status" value="1"/>
</dbReference>
<dbReference type="InterPro" id="IPR032451">
    <property type="entry name" value="SMARCC_C"/>
</dbReference>
<dbReference type="PANTHER" id="PTHR31089:SF47">
    <property type="entry name" value="DOF-TYPE DOMAIN-CONTAINING PROTEIN"/>
    <property type="match status" value="1"/>
</dbReference>
<dbReference type="CDD" id="cd00167">
    <property type="entry name" value="SANT"/>
    <property type="match status" value="1"/>
</dbReference>
<comment type="caution">
    <text evidence="12">The sequence shown here is derived from an EMBL/GenBank/DDBJ whole genome shotgun (WGS) entry which is preliminary data.</text>
</comment>
<name>A0AA38FGY6_TAXCH</name>
<dbReference type="GO" id="GO:0003700">
    <property type="term" value="F:DNA-binding transcription factor activity"/>
    <property type="evidence" value="ECO:0007669"/>
    <property type="project" value="InterPro"/>
</dbReference>
<dbReference type="Proteomes" id="UP000824469">
    <property type="component" value="Unassembled WGS sequence"/>
</dbReference>
<keyword evidence="5" id="KW-0238">DNA-binding</keyword>
<dbReference type="InterPro" id="IPR003851">
    <property type="entry name" value="Znf_Dof"/>
</dbReference>
<dbReference type="Pfam" id="PF02701">
    <property type="entry name" value="Zn_ribbon_Dof"/>
    <property type="match status" value="1"/>
</dbReference>
<keyword evidence="3" id="KW-0862">Zinc</keyword>
<dbReference type="InterPro" id="IPR009057">
    <property type="entry name" value="Homeodomain-like_sf"/>
</dbReference>
<dbReference type="InterPro" id="IPR017884">
    <property type="entry name" value="SANT_dom"/>
</dbReference>
<dbReference type="PROSITE" id="PS01361">
    <property type="entry name" value="ZF_DOF_1"/>
    <property type="match status" value="1"/>
</dbReference>
<evidence type="ECO:0000259" key="10">
    <source>
        <dbReference type="PROSITE" id="PS50884"/>
    </source>
</evidence>
<dbReference type="SMART" id="SM00717">
    <property type="entry name" value="SANT"/>
    <property type="match status" value="1"/>
</dbReference>
<feature type="compositionally biased region" description="Basic and acidic residues" evidence="8">
    <location>
        <begin position="337"/>
        <end position="347"/>
    </location>
</feature>
<dbReference type="GO" id="GO:0005634">
    <property type="term" value="C:nucleus"/>
    <property type="evidence" value="ECO:0007669"/>
    <property type="project" value="UniProtKB-ARBA"/>
</dbReference>
<evidence type="ECO:0000256" key="2">
    <source>
        <dbReference type="ARBA" id="ARBA00022771"/>
    </source>
</evidence>
<reference evidence="12 13" key="1">
    <citation type="journal article" date="2021" name="Nat. Plants">
        <title>The Taxus genome provides insights into paclitaxel biosynthesis.</title>
        <authorList>
            <person name="Xiong X."/>
            <person name="Gou J."/>
            <person name="Liao Q."/>
            <person name="Li Y."/>
            <person name="Zhou Q."/>
            <person name="Bi G."/>
            <person name="Li C."/>
            <person name="Du R."/>
            <person name="Wang X."/>
            <person name="Sun T."/>
            <person name="Guo L."/>
            <person name="Liang H."/>
            <person name="Lu P."/>
            <person name="Wu Y."/>
            <person name="Zhang Z."/>
            <person name="Ro D.K."/>
            <person name="Shang Y."/>
            <person name="Huang S."/>
            <person name="Yan J."/>
        </authorList>
    </citation>
    <scope>NUCLEOTIDE SEQUENCE [LARGE SCALE GENOMIC DNA]</scope>
    <source>
        <strain evidence="12">Ta-2019</strain>
    </source>
</reference>
<evidence type="ECO:0000259" key="9">
    <source>
        <dbReference type="PROSITE" id="PS50090"/>
    </source>
</evidence>
<accession>A0AA38FGY6</accession>
<feature type="compositionally biased region" description="Basic and acidic residues" evidence="8">
    <location>
        <begin position="129"/>
        <end position="152"/>
    </location>
</feature>
<evidence type="ECO:0000256" key="8">
    <source>
        <dbReference type="SAM" id="MobiDB-lite"/>
    </source>
</evidence>
<dbReference type="FunFam" id="1.10.10.60:FF:000014">
    <property type="entry name" value="SWI/SNF complex subunit SMARCC2 isoform C"/>
    <property type="match status" value="1"/>
</dbReference>